<dbReference type="CDD" id="cd01650">
    <property type="entry name" value="RT_nLTR_like"/>
    <property type="match status" value="1"/>
</dbReference>
<sequence>MEFISPHFYSEKGDLKDMNNYRGISLISTIVKLLSAIVTNRIRYTVEKSNVLVREQAGFRTRKAAQVIAFVECVQRRWNKEMRPTYACFIELRKAFDRVPHEALFRKLESLVDGHRGVRQGDPSSPLLFDLFINDLLEQCRPFGIRVVGMPESTMVGGTENRLPGLMFADDVVLLSPSRHCLKASMRKVSEYLTKLEMEVGASKCGVTVFHGCVDKVRRRQWQLQGKDIPVVEEYRYLGIDLNCNLDEGFTVRRQIQRYRQKLHMATPFLRNGRIPMDLRLRVVRSCLLPSLIWGSEWWGMHQLHAKRLSLVLNQTLRIVVGVHAKHTGVSIPALYTELGIPSVESLIAGRRARLWAKGPRTWVKNTKAWLLRRLGSSAVREIERSPRGSKALQRAVQQVIHQKWLTTGKMTQTNTWKEYCQYALQSGSALLRDSSLHFPEYSKSLQWLLRMRVGGWSSCSRLARIGILDKQ</sequence>
<organism evidence="2 3">
    <name type="scientific">Galdieria yellowstonensis</name>
    <dbReference type="NCBI Taxonomy" id="3028027"/>
    <lineage>
        <taxon>Eukaryota</taxon>
        <taxon>Rhodophyta</taxon>
        <taxon>Bangiophyceae</taxon>
        <taxon>Galdieriales</taxon>
        <taxon>Galdieriaceae</taxon>
        <taxon>Galdieria</taxon>
    </lineage>
</organism>
<dbReference type="PROSITE" id="PS50878">
    <property type="entry name" value="RT_POL"/>
    <property type="match status" value="1"/>
</dbReference>
<gene>
    <name evidence="2" type="ORF">GAYE_SCF40G5448</name>
</gene>
<dbReference type="InterPro" id="IPR000477">
    <property type="entry name" value="RT_dom"/>
</dbReference>
<dbReference type="Proteomes" id="UP001300502">
    <property type="component" value="Unassembled WGS sequence"/>
</dbReference>
<dbReference type="Pfam" id="PF00078">
    <property type="entry name" value="RVT_1"/>
    <property type="match status" value="1"/>
</dbReference>
<feature type="domain" description="Reverse transcriptase" evidence="1">
    <location>
        <begin position="1"/>
        <end position="242"/>
    </location>
</feature>
<keyword evidence="3" id="KW-1185">Reference proteome</keyword>
<comment type="caution">
    <text evidence="2">The sequence shown here is derived from an EMBL/GenBank/DDBJ whole genome shotgun (WGS) entry which is preliminary data.</text>
</comment>
<accession>A0AAV9IJJ1</accession>
<evidence type="ECO:0000313" key="3">
    <source>
        <dbReference type="Proteomes" id="UP001300502"/>
    </source>
</evidence>
<name>A0AAV9IJJ1_9RHOD</name>
<reference evidence="2 3" key="1">
    <citation type="submission" date="2022-07" db="EMBL/GenBank/DDBJ databases">
        <title>Genome-wide signatures of adaptation to extreme environments.</title>
        <authorList>
            <person name="Cho C.H."/>
            <person name="Yoon H.S."/>
        </authorList>
    </citation>
    <scope>NUCLEOTIDE SEQUENCE [LARGE SCALE GENOMIC DNA]</scope>
    <source>
        <strain evidence="2 3">108.79 E11</strain>
    </source>
</reference>
<evidence type="ECO:0000259" key="1">
    <source>
        <dbReference type="PROSITE" id="PS50878"/>
    </source>
</evidence>
<dbReference type="EMBL" id="JANCYU010000052">
    <property type="protein sequence ID" value="KAK4527525.1"/>
    <property type="molecule type" value="Genomic_DNA"/>
</dbReference>
<dbReference type="AlphaFoldDB" id="A0AAV9IJJ1"/>
<dbReference type="SUPFAM" id="SSF56672">
    <property type="entry name" value="DNA/RNA polymerases"/>
    <property type="match status" value="1"/>
</dbReference>
<proteinExistence type="predicted"/>
<evidence type="ECO:0000313" key="2">
    <source>
        <dbReference type="EMBL" id="KAK4527525.1"/>
    </source>
</evidence>
<dbReference type="PANTHER" id="PTHR47027">
    <property type="entry name" value="REVERSE TRANSCRIPTASE DOMAIN-CONTAINING PROTEIN"/>
    <property type="match status" value="1"/>
</dbReference>
<protein>
    <recommendedName>
        <fullName evidence="1">Reverse transcriptase domain-containing protein</fullName>
    </recommendedName>
</protein>
<dbReference type="InterPro" id="IPR043502">
    <property type="entry name" value="DNA/RNA_pol_sf"/>
</dbReference>
<dbReference type="PANTHER" id="PTHR47027:SF20">
    <property type="entry name" value="REVERSE TRANSCRIPTASE-LIKE PROTEIN WITH RNA-DIRECTED DNA POLYMERASE DOMAIN"/>
    <property type="match status" value="1"/>
</dbReference>